<dbReference type="CTD" id="54916"/>
<feature type="transmembrane region" description="Helical" evidence="2">
    <location>
        <begin position="128"/>
        <end position="148"/>
    </location>
</feature>
<evidence type="ECO:0000313" key="4">
    <source>
        <dbReference type="RefSeq" id="XP_032811935.1"/>
    </source>
</evidence>
<keyword evidence="2 4" id="KW-0812">Transmembrane</keyword>
<feature type="transmembrane region" description="Helical" evidence="2">
    <location>
        <begin position="154"/>
        <end position="174"/>
    </location>
</feature>
<evidence type="ECO:0000256" key="2">
    <source>
        <dbReference type="SAM" id="Phobius"/>
    </source>
</evidence>
<dbReference type="RefSeq" id="XP_032811935.1">
    <property type="nucleotide sequence ID" value="XM_032956044.1"/>
</dbReference>
<keyword evidence="3" id="KW-1185">Reference proteome</keyword>
<feature type="region of interest" description="Disordered" evidence="1">
    <location>
        <begin position="1"/>
        <end position="21"/>
    </location>
</feature>
<dbReference type="AlphaFoldDB" id="A0AAJ7T7Q8"/>
<name>A0AAJ7T7Q8_PETMA</name>
<dbReference type="Pfam" id="PF11028">
    <property type="entry name" value="TMEM260-like"/>
    <property type="match status" value="1"/>
</dbReference>
<organism evidence="3 4">
    <name type="scientific">Petromyzon marinus</name>
    <name type="common">Sea lamprey</name>
    <dbReference type="NCBI Taxonomy" id="7757"/>
    <lineage>
        <taxon>Eukaryota</taxon>
        <taxon>Metazoa</taxon>
        <taxon>Chordata</taxon>
        <taxon>Craniata</taxon>
        <taxon>Vertebrata</taxon>
        <taxon>Cyclostomata</taxon>
        <taxon>Hyperoartia</taxon>
        <taxon>Petromyzontiformes</taxon>
        <taxon>Petromyzontidae</taxon>
        <taxon>Petromyzon</taxon>
    </lineage>
</organism>
<dbReference type="InterPro" id="IPR021280">
    <property type="entry name" value="TMEM260-like"/>
</dbReference>
<accession>A0AAJ7T7Q8</accession>
<dbReference type="InterPro" id="IPR052724">
    <property type="entry name" value="GT117_domain-containing"/>
</dbReference>
<dbReference type="PANTHER" id="PTHR16214">
    <property type="entry name" value="TRANSMEMBRANE PROTEIN 260"/>
    <property type="match status" value="1"/>
</dbReference>
<feature type="transmembrane region" description="Helical" evidence="2">
    <location>
        <begin position="366"/>
        <end position="387"/>
    </location>
</feature>
<feature type="transmembrane region" description="Helical" evidence="2">
    <location>
        <begin position="227"/>
        <end position="244"/>
    </location>
</feature>
<protein>
    <submittedName>
        <fullName evidence="4">Transmembrane protein 260 isoform X2</fullName>
    </submittedName>
</protein>
<keyword evidence="2" id="KW-0472">Membrane</keyword>
<proteinExistence type="predicted"/>
<sequence>MGRGPPPGPSPRTGDPRGAAWMGPSVRAGLSPCWLESWSWESIGEPCTRQCPVETLVLGELITAAHELGVAHPPGYPLFTLLARLAMSLASPGSPGSPAFRVNLLTAACAAGAAALLHAAVHRASGSVPAGVLAAGLFAFSRLTWHWAVAAEVFSLNNLLVALLVLLVACFGAAPDAPSRCKFAKAGAFVCGLSLSNQHTASLYVVCLVPWALHALLERKELGAASLLRLAACSAAGLLPHLYLPVSSHLGLARWTWGDQSSLHGFLTHLLRQEYGTFSLAKSGSGSGMLTMLSVQATHMHHELLGVGPLLAAALFPLLVKHRSRERDALPPLLLALMLAVYSLVFAWRANLDVSTPLLLGVVERFWLQSNLVVCVLAGLAAARLGALARALLGHGRPLAACEWLLVACCVLLQLRRNCSVCDQSSNVVVEQFGANILRSLPRGALVLTRGDLPGNALRYLHYCERRRPDVVLVDQELLTYPWYVRKLGPHLPGVRFPGDRWHPAEGLLPDGTLAFSMRSFLEENRGRPVFSCIGLSEEESSWRGAFERRPWGVCEQLVPAGTPLRAHELAEATTGIYNWTFPYHGFDPTSWDHVANEEMWQSRIKTPFYLFEVAEDERLPRETRVALYALSYQLYRPLVSGEEEPLPLNWHKNFALACERLLRVGGAGEAAPPAVPAERLLREAIAHLRRYVEGAVVERGQEDPQLESVRRLARHLAEELARLQRGAAMALGGGGGAAGGAGGSA</sequence>
<feature type="transmembrane region" description="Helical" evidence="2">
    <location>
        <begin position="300"/>
        <end position="320"/>
    </location>
</feature>
<feature type="compositionally biased region" description="Pro residues" evidence="1">
    <location>
        <begin position="1"/>
        <end position="10"/>
    </location>
</feature>
<dbReference type="PANTHER" id="PTHR16214:SF3">
    <property type="entry name" value="TRANSMEMBRANE PROTEIN 260"/>
    <property type="match status" value="1"/>
</dbReference>
<evidence type="ECO:0000256" key="1">
    <source>
        <dbReference type="SAM" id="MobiDB-lite"/>
    </source>
</evidence>
<evidence type="ECO:0000313" key="3">
    <source>
        <dbReference type="Proteomes" id="UP001318040"/>
    </source>
</evidence>
<feature type="transmembrane region" description="Helical" evidence="2">
    <location>
        <begin position="332"/>
        <end position="350"/>
    </location>
</feature>
<dbReference type="Proteomes" id="UP001318040">
    <property type="component" value="Chromosome 17"/>
</dbReference>
<keyword evidence="2" id="KW-1133">Transmembrane helix</keyword>
<reference evidence="4" key="1">
    <citation type="submission" date="2025-08" db="UniProtKB">
        <authorList>
            <consortium name="RefSeq"/>
        </authorList>
    </citation>
    <scope>IDENTIFICATION</scope>
    <source>
        <tissue evidence="4">Sperm</tissue>
    </source>
</reference>
<gene>
    <name evidence="4" type="primary">TMEM260</name>
</gene>